<dbReference type="EMBL" id="QNRH01000016">
    <property type="protein sequence ID" value="RBO89320.1"/>
    <property type="molecule type" value="Genomic_DNA"/>
</dbReference>
<reference evidence="1 2" key="1">
    <citation type="submission" date="2018-06" db="EMBL/GenBank/DDBJ databases">
        <title>Genomic Encyclopedia of Type Strains, Phase IV (KMG-IV): sequencing the most valuable type-strain genomes for metagenomic binning, comparative biology and taxonomic classification.</title>
        <authorList>
            <person name="Goeker M."/>
        </authorList>
    </citation>
    <scope>NUCLEOTIDE SEQUENCE [LARGE SCALE GENOMIC DNA]</scope>
    <source>
        <strain evidence="1 2">DSM 25619</strain>
    </source>
</reference>
<dbReference type="OrthoDB" id="3010184at2"/>
<gene>
    <name evidence="1" type="ORF">DFR47_11648</name>
</gene>
<evidence type="ECO:0000313" key="2">
    <source>
        <dbReference type="Proteomes" id="UP000252893"/>
    </source>
</evidence>
<keyword evidence="2" id="KW-1185">Reference proteome</keyword>
<comment type="caution">
    <text evidence="1">The sequence shown here is derived from an EMBL/GenBank/DDBJ whole genome shotgun (WGS) entry which is preliminary data.</text>
</comment>
<dbReference type="Proteomes" id="UP000252893">
    <property type="component" value="Unassembled WGS sequence"/>
</dbReference>
<evidence type="ECO:0000313" key="1">
    <source>
        <dbReference type="EMBL" id="RBO89320.1"/>
    </source>
</evidence>
<name>A0A366DGV6_9HYPH</name>
<protein>
    <recommendedName>
        <fullName evidence="3">Asparagine synthase</fullName>
    </recommendedName>
</protein>
<sequence>MKFKIVSKLARSIRKRFLIVKKYMLNVAFLGDFLLDLSCKADRAKAIKWLHKVGNKPLEGVDSVPIFRDVNLSICDRLPKANWRVIIQSNGEVHLQYGAGVERQENAIFEGVWYGEYSKFDFDNSSYVYGSGVKIVDDEIIFVPPSHSLDCICMLFDKQDKSMVFSNSIISCLALVSLNEMADLSAKISDISHVENDRITSGGVFNYNPKLYEDERYIFYNLMYHNFSFKSGLSASILPRIKMEKFGTYEEYIDFLDDVIASLIRNGSSNFRERKLKPMSSISSGYDSPAVSVLCAKAGVEQFATINVTVGGQSDSGKSIAEKLGLSCTECQHPLGEDIKDLTTALDEEYIEMLHIFLATQGIGDNVALMAFDEVIGDSLFFSGTYGDVFWARNEWREAGFPLTKSYEKSIGEYRLDKGFAFIPVPAIGMQFPKSVFRLSDSCEMKPWMVGGTYDRPIPRRIIEDAGVPRGTFAIEKNATNPHPLNVLEYKQLSYFMRLKRYLS</sequence>
<organism evidence="1 2">
    <name type="scientific">Pseudochrobactrum asaccharolyticum</name>
    <dbReference type="NCBI Taxonomy" id="354351"/>
    <lineage>
        <taxon>Bacteria</taxon>
        <taxon>Pseudomonadati</taxon>
        <taxon>Pseudomonadota</taxon>
        <taxon>Alphaproteobacteria</taxon>
        <taxon>Hyphomicrobiales</taxon>
        <taxon>Brucellaceae</taxon>
        <taxon>Pseudochrobactrum</taxon>
    </lineage>
</organism>
<proteinExistence type="predicted"/>
<evidence type="ECO:0008006" key="3">
    <source>
        <dbReference type="Google" id="ProtNLM"/>
    </source>
</evidence>
<dbReference type="AlphaFoldDB" id="A0A366DGV6"/>
<accession>A0A366DGV6</accession>
<dbReference type="RefSeq" id="WP_113946427.1">
    <property type="nucleotide sequence ID" value="NZ_JBHEEG010000001.1"/>
</dbReference>